<reference evidence="3 4" key="1">
    <citation type="journal article" date="2012" name="Stand. Genomic Sci.">
        <title>Complete genome sequence of the melanogenic marine bacterium Marinomonas mediterranea type strain (MMB-1(T)).</title>
        <authorList>
            <person name="Lucas-Elio P."/>
            <person name="Goodwin L."/>
            <person name="Woyke T."/>
            <person name="Pitluck S."/>
            <person name="Nolan M."/>
            <person name="Kyrpides N.C."/>
            <person name="Detter J.C."/>
            <person name="Copeland A."/>
            <person name="Teshima H."/>
            <person name="Bruce D."/>
            <person name="Detter C."/>
            <person name="Tapia R."/>
            <person name="Han S."/>
            <person name="Land M.L."/>
            <person name="Ivanova N."/>
            <person name="Mikhailova N."/>
            <person name="Johnston A.W."/>
            <person name="Sanchez-Amat A."/>
        </authorList>
    </citation>
    <scope>NUCLEOTIDE SEQUENCE [LARGE SCALE GENOMIC DNA]</scope>
    <source>
        <strain evidence="4">ATCC 700492 / JCM 21426 / NBRC 103028 / MMB-1</strain>
    </source>
</reference>
<gene>
    <name evidence="3" type="ordered locus">Marme_1072</name>
</gene>
<evidence type="ECO:0000313" key="3">
    <source>
        <dbReference type="EMBL" id="ADZ90347.1"/>
    </source>
</evidence>
<dbReference type="Pfam" id="PF01052">
    <property type="entry name" value="FliMN_C"/>
    <property type="match status" value="1"/>
</dbReference>
<evidence type="ECO:0000313" key="4">
    <source>
        <dbReference type="Proteomes" id="UP000001062"/>
    </source>
</evidence>
<dbReference type="eggNOG" id="COG1886">
    <property type="taxonomic scope" value="Bacteria"/>
</dbReference>
<name>F2JTC9_MARM1</name>
<feature type="region of interest" description="Disordered" evidence="1">
    <location>
        <begin position="1"/>
        <end position="49"/>
    </location>
</feature>
<dbReference type="KEGG" id="mme:Marme_1072"/>
<dbReference type="Gene3D" id="2.30.330.10">
    <property type="entry name" value="SpoA-like"/>
    <property type="match status" value="1"/>
</dbReference>
<feature type="domain" description="Flagellar motor switch protein FliN-like C-terminal" evidence="2">
    <location>
        <begin position="54"/>
        <end position="120"/>
    </location>
</feature>
<dbReference type="PATRIC" id="fig|717774.3.peg.1112"/>
<evidence type="ECO:0000259" key="2">
    <source>
        <dbReference type="Pfam" id="PF01052"/>
    </source>
</evidence>
<dbReference type="InterPro" id="IPR001543">
    <property type="entry name" value="FliN-like_C"/>
</dbReference>
<dbReference type="HOGENOM" id="CLU_1813497_0_0_6"/>
<sequence length="142" mass="15249">MMYDESLDSPLLDAPLEDSMTASADNIQHNVSDASDHQSESEPAPSTILKKYPDAPLELTLNAGRISASFDELSQLNIGSVLVATGEKAGYATMYHQQQAIARGELVNVEGRLGIQITHVFLDSQSQSALSASHASDHQIQP</sequence>
<evidence type="ECO:0000256" key="1">
    <source>
        <dbReference type="SAM" id="MobiDB-lite"/>
    </source>
</evidence>
<keyword evidence="4" id="KW-1185">Reference proteome</keyword>
<accession>F2JTC9</accession>
<feature type="compositionally biased region" description="Polar residues" evidence="1">
    <location>
        <begin position="20"/>
        <end position="33"/>
    </location>
</feature>
<dbReference type="EMBL" id="CP002583">
    <property type="protein sequence ID" value="ADZ90347.1"/>
    <property type="molecule type" value="Genomic_DNA"/>
</dbReference>
<proteinExistence type="predicted"/>
<dbReference type="AlphaFoldDB" id="F2JTC9"/>
<protein>
    <submittedName>
        <fullName evidence="3">Surface presentation of antigens (SPOA) protein</fullName>
    </submittedName>
</protein>
<dbReference type="SUPFAM" id="SSF101801">
    <property type="entry name" value="Surface presentation of antigens (SPOA)"/>
    <property type="match status" value="1"/>
</dbReference>
<dbReference type="OrthoDB" id="6516509at2"/>
<dbReference type="InterPro" id="IPR036429">
    <property type="entry name" value="SpoA-like_sf"/>
</dbReference>
<organism evidence="3 4">
    <name type="scientific">Marinomonas mediterranea (strain ATCC 700492 / JCM 21426 / NBRC 103028 / MMB-1)</name>
    <dbReference type="NCBI Taxonomy" id="717774"/>
    <lineage>
        <taxon>Bacteria</taxon>
        <taxon>Pseudomonadati</taxon>
        <taxon>Pseudomonadota</taxon>
        <taxon>Gammaproteobacteria</taxon>
        <taxon>Oceanospirillales</taxon>
        <taxon>Oceanospirillaceae</taxon>
        <taxon>Marinomonas</taxon>
    </lineage>
</organism>
<dbReference type="STRING" id="717774.Marme_1072"/>
<dbReference type="Proteomes" id="UP000001062">
    <property type="component" value="Chromosome"/>
</dbReference>
<dbReference type="RefSeq" id="WP_013660252.1">
    <property type="nucleotide sequence ID" value="NC_015276.1"/>
</dbReference>